<comment type="function">
    <text evidence="6">Catalytic subunit of the queuine tRNA-ribosyltransferase (TGT) that catalyzes the base-exchange of a guanine (G) residue with queuine (Q) at position 34 (anticodon wobble position) in tRNAs with GU(N) anticodons (tRNA-Asp, -Asn, -His and -Tyr), resulting in the hypermodified nucleoside queuosine (7-(((4,5-cis-dihydroxy-2-cyclopenten-1-yl)amino)methyl)-7-deazaguanosine). Catalysis occurs through a double-displacement mechanism. The nucleophile active site attacks the C1' of nucleotide 34 to detach the guanine base from the RNA, forming a covalent enzyme-RNA intermediate. The proton acceptor active site deprotonates the incoming queuine, allowing a nucleophilic attack on the C1' of the ribose to form the product.</text>
</comment>
<dbReference type="InterPro" id="IPR036511">
    <property type="entry name" value="TGT-like_sf"/>
</dbReference>
<feature type="domain" description="tRNA-guanine(15) transglycosylase-like" evidence="7">
    <location>
        <begin position="38"/>
        <end position="391"/>
    </location>
</feature>
<keyword evidence="3 6" id="KW-0819">tRNA processing</keyword>
<feature type="active site" description="Nucleophile" evidence="6">
    <location>
        <position position="291"/>
    </location>
</feature>
<dbReference type="NCBIfam" id="TIGR00449">
    <property type="entry name" value="tgt_general"/>
    <property type="match status" value="1"/>
</dbReference>
<dbReference type="RefSeq" id="XP_044569110.1">
    <property type="nucleotide sequence ID" value="XM_044706211.1"/>
</dbReference>
<dbReference type="InterPro" id="IPR002616">
    <property type="entry name" value="tRNA_ribo_trans-like"/>
</dbReference>
<dbReference type="Pfam" id="PF01702">
    <property type="entry name" value="TGT"/>
    <property type="match status" value="1"/>
</dbReference>
<evidence type="ECO:0000313" key="9">
    <source>
        <dbReference type="Proteomes" id="UP000444721"/>
    </source>
</evidence>
<comment type="catalytic activity">
    <reaction evidence="6">
        <text>guanosine(34) in tRNA + queuine = queuosine(34) in tRNA + guanine</text>
        <dbReference type="Rhea" id="RHEA:16633"/>
        <dbReference type="Rhea" id="RHEA-COMP:10341"/>
        <dbReference type="Rhea" id="RHEA-COMP:18571"/>
        <dbReference type="ChEBI" id="CHEBI:16235"/>
        <dbReference type="ChEBI" id="CHEBI:17433"/>
        <dbReference type="ChEBI" id="CHEBI:74269"/>
        <dbReference type="ChEBI" id="CHEBI:194431"/>
        <dbReference type="EC" id="2.4.2.64"/>
    </reaction>
</comment>
<comment type="caution">
    <text evidence="8">The sequence shown here is derived from an EMBL/GenBank/DDBJ whole genome shotgun (WGS) entry which is preliminary data.</text>
</comment>
<dbReference type="GeneID" id="68107514"/>
<dbReference type="GO" id="GO:0008479">
    <property type="term" value="F:tRNA-guanosine(34) queuine transglycosylase activity"/>
    <property type="evidence" value="ECO:0007669"/>
    <property type="project" value="UniProtKB-UniRule"/>
</dbReference>
<dbReference type="EMBL" id="VFQX01000002">
    <property type="protein sequence ID" value="KAF0984397.1"/>
    <property type="molecule type" value="Genomic_DNA"/>
</dbReference>
<dbReference type="GO" id="GO:0006400">
    <property type="term" value="P:tRNA modification"/>
    <property type="evidence" value="ECO:0007669"/>
    <property type="project" value="InterPro"/>
</dbReference>
<dbReference type="HAMAP" id="MF_00168">
    <property type="entry name" value="Q_tRNA_Tgt"/>
    <property type="match status" value="1"/>
</dbReference>
<accession>A0A6A5C521</accession>
<feature type="binding site" evidence="6">
    <location>
        <position position="214"/>
    </location>
    <ligand>
        <name>substrate</name>
    </ligand>
</feature>
<comment type="subcellular location">
    <subcellularLocation>
        <location evidence="6">Cytoplasm</location>
    </subcellularLocation>
</comment>
<feature type="region of interest" description="RNA binding" evidence="6">
    <location>
        <begin position="272"/>
        <end position="278"/>
    </location>
</feature>
<dbReference type="PANTHER" id="PTHR43530">
    <property type="entry name" value="QUEUINE TRNA-RIBOSYLTRANSFERASE CATALYTIC SUBUNIT 1"/>
    <property type="match status" value="1"/>
</dbReference>
<feature type="active site" description="Proton acceptor" evidence="6">
    <location>
        <position position="116"/>
    </location>
</feature>
<feature type="binding site" evidence="6">
    <location>
        <begin position="116"/>
        <end position="120"/>
    </location>
    <ligand>
        <name>substrate</name>
    </ligand>
</feature>
<keyword evidence="9" id="KW-1185">Reference proteome</keyword>
<dbReference type="OMA" id="IDLFDCV"/>
<evidence type="ECO:0000259" key="7">
    <source>
        <dbReference type="Pfam" id="PF01702"/>
    </source>
</evidence>
<feature type="binding site" evidence="6">
    <location>
        <position position="170"/>
    </location>
    <ligand>
        <name>substrate</name>
    </ligand>
</feature>
<reference evidence="8 9" key="1">
    <citation type="journal article" date="2019" name="Sci. Rep.">
        <title>Nanopore sequencing improves the draft genome of the human pathogenic amoeba Naegleria fowleri.</title>
        <authorList>
            <person name="Liechti N."/>
            <person name="Schurch N."/>
            <person name="Bruggmann R."/>
            <person name="Wittwer M."/>
        </authorList>
    </citation>
    <scope>NUCLEOTIDE SEQUENCE [LARGE SCALE GENOMIC DNA]</scope>
    <source>
        <strain evidence="8 9">ATCC 30894</strain>
    </source>
</reference>
<comment type="caution">
    <text evidence="6">Lacks conserved residue(s) required for the propagation of feature annotation.</text>
</comment>
<gene>
    <name evidence="8" type="ORF">FDP41_000296</name>
</gene>
<dbReference type="GO" id="GO:0046872">
    <property type="term" value="F:metal ion binding"/>
    <property type="evidence" value="ECO:0007669"/>
    <property type="project" value="UniProtKB-KW"/>
</dbReference>
<evidence type="ECO:0000256" key="1">
    <source>
        <dbReference type="ARBA" id="ARBA00022676"/>
    </source>
</evidence>
<dbReference type="NCBIfam" id="TIGR00430">
    <property type="entry name" value="Q_tRNA_tgt"/>
    <property type="match status" value="1"/>
</dbReference>
<dbReference type="AlphaFoldDB" id="A0A6A5C521"/>
<sequence length="415" mass="46441">MKEILLSPEDASKPELTQYQVNTISALEYEVVARCGPKARVGKLKLPHHLANTPIFMPVGTQGTVKGLTSQQLEELGCEIILGNTYHLGLRPGPEILEHAGGLHKFMNWKRNILTDSGGFQMVSLLDLADITEEGVNFQSPHDGSQMLLTPEQSMAIQNSIGADIMMALDDVVSTVSTDMVRFEEATWRTLRWIDRCIASHKRPHEQNLFGIVQGGLDERLRKICLDGLVKRNLPGYAIGGLSGGEEKDKFWRVVSMCTDYLPDNKPRYCMGVGYPEDLVVCVALGVDMFDCVYPSRTARFGTALVADGGTLKVKSNAYRMDFGPLDPQLESSCMVDECYSRSFLHNLCKVEQTGSQLMTYHNIAFQMNLMKNVRESIVNGSFEKFVKDFMFLYFKKQKYPEWIVNALASVGINL</sequence>
<dbReference type="VEuPathDB" id="AmoebaDB:FDP41_000296"/>
<keyword evidence="2 6" id="KW-0808">Transferase</keyword>
<dbReference type="PANTHER" id="PTHR43530:SF1">
    <property type="entry name" value="QUEUINE TRNA-RIBOSYLTRANSFERASE CATALYTIC SUBUNIT 1"/>
    <property type="match status" value="1"/>
</dbReference>
<keyword evidence="6" id="KW-0963">Cytoplasm</keyword>
<evidence type="ECO:0000256" key="3">
    <source>
        <dbReference type="ARBA" id="ARBA00022694"/>
    </source>
</evidence>
<proteinExistence type="inferred from homology"/>
<dbReference type="Proteomes" id="UP000444721">
    <property type="component" value="Unassembled WGS sequence"/>
</dbReference>
<dbReference type="EC" id="2.4.2.64" evidence="6"/>
<dbReference type="GO" id="GO:0005829">
    <property type="term" value="C:cytosol"/>
    <property type="evidence" value="ECO:0007669"/>
    <property type="project" value="TreeGrafter"/>
</dbReference>
<dbReference type="SUPFAM" id="SSF51713">
    <property type="entry name" value="tRNA-guanine transglycosylase"/>
    <property type="match status" value="1"/>
</dbReference>
<keyword evidence="1 6" id="KW-0328">Glycosyltransferase</keyword>
<protein>
    <recommendedName>
        <fullName evidence="6">Queuine tRNA-ribosyltransferase catalytic subunit 1</fullName>
        <ecNumber evidence="6">2.4.2.64</ecNumber>
    </recommendedName>
    <alternativeName>
        <fullName evidence="6">Guanine insertion enzyme</fullName>
    </alternativeName>
    <alternativeName>
        <fullName evidence="6">tRNA-guanine transglycosylase</fullName>
    </alternativeName>
</protein>
<comment type="subunit">
    <text evidence="6">Heterodimer of a catalytic subunit and an accessory subunit.</text>
</comment>
<evidence type="ECO:0000256" key="5">
    <source>
        <dbReference type="ARBA" id="ARBA00022833"/>
    </source>
</evidence>
<dbReference type="VEuPathDB" id="AmoebaDB:NfTy_000120"/>
<dbReference type="Gene3D" id="3.20.20.105">
    <property type="entry name" value="Queuine tRNA-ribosyltransferase-like"/>
    <property type="match status" value="1"/>
</dbReference>
<evidence type="ECO:0000256" key="6">
    <source>
        <dbReference type="HAMAP-Rule" id="MF_03218"/>
    </source>
</evidence>
<dbReference type="InterPro" id="IPR004803">
    <property type="entry name" value="TGT"/>
</dbReference>
<feature type="binding site" evidence="6">
    <location>
        <position position="241"/>
    </location>
    <ligand>
        <name>substrate</name>
    </ligand>
</feature>
<dbReference type="VEuPathDB" id="AmoebaDB:NF0099100"/>
<keyword evidence="4" id="KW-0479">Metal-binding</keyword>
<evidence type="ECO:0000313" key="8">
    <source>
        <dbReference type="EMBL" id="KAF0984397.1"/>
    </source>
</evidence>
<evidence type="ECO:0000256" key="2">
    <source>
        <dbReference type="ARBA" id="ARBA00022679"/>
    </source>
</evidence>
<comment type="similarity">
    <text evidence="6">Belongs to the queuine tRNA-ribosyltransferase family.</text>
</comment>
<dbReference type="OrthoDB" id="10249838at2759"/>
<organism evidence="8 9">
    <name type="scientific">Naegleria fowleri</name>
    <name type="common">Brain eating amoeba</name>
    <dbReference type="NCBI Taxonomy" id="5763"/>
    <lineage>
        <taxon>Eukaryota</taxon>
        <taxon>Discoba</taxon>
        <taxon>Heterolobosea</taxon>
        <taxon>Tetramitia</taxon>
        <taxon>Eutetramitia</taxon>
        <taxon>Vahlkampfiidae</taxon>
        <taxon>Naegleria</taxon>
    </lineage>
</organism>
<name>A0A6A5C521_NAEFO</name>
<keyword evidence="5" id="KW-0862">Zinc</keyword>
<evidence type="ECO:0000256" key="4">
    <source>
        <dbReference type="ARBA" id="ARBA00022723"/>
    </source>
</evidence>